<evidence type="ECO:0008006" key="6">
    <source>
        <dbReference type="Google" id="ProtNLM"/>
    </source>
</evidence>
<feature type="domain" description="MKRN2 opposite strand protein-like N-terminal" evidence="3">
    <location>
        <begin position="47"/>
        <end position="74"/>
    </location>
</feature>
<dbReference type="EnsemblMetazoa" id="G34767.1">
    <property type="protein sequence ID" value="G34767.1:cds"/>
    <property type="gene ID" value="G34767"/>
</dbReference>
<evidence type="ECO:0000256" key="1">
    <source>
        <dbReference type="SAM" id="SignalP"/>
    </source>
</evidence>
<evidence type="ECO:0000313" key="5">
    <source>
        <dbReference type="Proteomes" id="UP000005408"/>
    </source>
</evidence>
<dbReference type="InterPro" id="IPR032016">
    <property type="entry name" value="MKRN2OS-like"/>
</dbReference>
<proteinExistence type="predicted"/>
<dbReference type="PANTHER" id="PTHR33963:SF2">
    <property type="entry name" value="MKRN2 OPPOSITE STRAND PROTEIN"/>
    <property type="match status" value="1"/>
</dbReference>
<name>A0A8W8MVA1_MAGGI</name>
<evidence type="ECO:0000259" key="2">
    <source>
        <dbReference type="Pfam" id="PF16044"/>
    </source>
</evidence>
<dbReference type="Proteomes" id="UP000005408">
    <property type="component" value="Unassembled WGS sequence"/>
</dbReference>
<reference evidence="4" key="1">
    <citation type="submission" date="2022-08" db="UniProtKB">
        <authorList>
            <consortium name="EnsemblMetazoa"/>
        </authorList>
    </citation>
    <scope>IDENTIFICATION</scope>
    <source>
        <strain evidence="4">05x7-T-G4-1.051#20</strain>
    </source>
</reference>
<sequence length="260" mass="29789">MFLTTHFITFALTIFHEYFANVLPTFEPTQTNLLQRIKKTMSRQSTPDILCWQHCDKLTNILCFSVPPVCPLCHYNTTRSPSRIPPYKLPSPLTNAGESPVSLVVRPTVGTFLRNYDNSVNLHIGVTDTKGTVYDYDEDGVHVGIAGWEECLVIPLSNRGVTPQIYHLWDATLHNLSQSNMWTKSKYIEDRHNCFDFVIFFLKQVGFSRQNLSAESRSALTHDIILPQMSKVVQYITLYRNIASFSYVCQDVQTKSLMKK</sequence>
<dbReference type="Pfam" id="PF16044">
    <property type="entry name" value="DUF4796_C"/>
    <property type="match status" value="1"/>
</dbReference>
<protein>
    <recommendedName>
        <fullName evidence="6">MKRN2 opposite strand protein</fullName>
    </recommendedName>
</protein>
<evidence type="ECO:0000313" key="4">
    <source>
        <dbReference type="EnsemblMetazoa" id="G34767.1:cds"/>
    </source>
</evidence>
<feature type="domain" description="MKRN2 opposite strand protein-like C-terminal" evidence="2">
    <location>
        <begin position="86"/>
        <end position="242"/>
    </location>
</feature>
<dbReference type="Pfam" id="PF22795">
    <property type="entry name" value="DUF4796_N"/>
    <property type="match status" value="1"/>
</dbReference>
<feature type="chain" id="PRO_5036450545" description="MKRN2 opposite strand protein" evidence="1">
    <location>
        <begin position="21"/>
        <end position="260"/>
    </location>
</feature>
<keyword evidence="5" id="KW-1185">Reference proteome</keyword>
<feature type="signal peptide" evidence="1">
    <location>
        <begin position="1"/>
        <end position="20"/>
    </location>
</feature>
<dbReference type="InterPro" id="IPR053921">
    <property type="entry name" value="MKRN2OS-like_C"/>
</dbReference>
<accession>A0A8W8MVA1</accession>
<evidence type="ECO:0000259" key="3">
    <source>
        <dbReference type="Pfam" id="PF22795"/>
    </source>
</evidence>
<dbReference type="InterPro" id="IPR053922">
    <property type="entry name" value="MKRN2OS-like_N"/>
</dbReference>
<dbReference type="AlphaFoldDB" id="A0A8W8MVA1"/>
<dbReference type="PANTHER" id="PTHR33963">
    <property type="entry name" value="MKRN2 OPPOSITE STRAND PROTEIN"/>
    <property type="match status" value="1"/>
</dbReference>
<organism evidence="4 5">
    <name type="scientific">Magallana gigas</name>
    <name type="common">Pacific oyster</name>
    <name type="synonym">Crassostrea gigas</name>
    <dbReference type="NCBI Taxonomy" id="29159"/>
    <lineage>
        <taxon>Eukaryota</taxon>
        <taxon>Metazoa</taxon>
        <taxon>Spiralia</taxon>
        <taxon>Lophotrochozoa</taxon>
        <taxon>Mollusca</taxon>
        <taxon>Bivalvia</taxon>
        <taxon>Autobranchia</taxon>
        <taxon>Pteriomorphia</taxon>
        <taxon>Ostreida</taxon>
        <taxon>Ostreoidea</taxon>
        <taxon>Ostreidae</taxon>
        <taxon>Magallana</taxon>
    </lineage>
</organism>
<keyword evidence="1" id="KW-0732">Signal</keyword>